<protein>
    <recommendedName>
        <fullName evidence="1">F-box domain-containing protein</fullName>
    </recommendedName>
</protein>
<dbReference type="Pfam" id="PF12937">
    <property type="entry name" value="F-box-like"/>
    <property type="match status" value="1"/>
</dbReference>
<gene>
    <name evidence="2" type="ORF">HRI_001873800</name>
</gene>
<dbReference type="CDD" id="cd09917">
    <property type="entry name" value="F-box_SF"/>
    <property type="match status" value="1"/>
</dbReference>
<keyword evidence="3" id="KW-1185">Reference proteome</keyword>
<dbReference type="InterPro" id="IPR001810">
    <property type="entry name" value="F-box_dom"/>
</dbReference>
<accession>A0A9W7HU84</accession>
<comment type="caution">
    <text evidence="2">The sequence shown here is derived from an EMBL/GenBank/DDBJ whole genome shotgun (WGS) entry which is preliminary data.</text>
</comment>
<feature type="domain" description="F-box" evidence="1">
    <location>
        <begin position="1"/>
        <end position="49"/>
    </location>
</feature>
<dbReference type="Proteomes" id="UP001165190">
    <property type="component" value="Unassembled WGS sequence"/>
</dbReference>
<dbReference type="InterPro" id="IPR050796">
    <property type="entry name" value="SCF_F-box_component"/>
</dbReference>
<dbReference type="InterPro" id="IPR036047">
    <property type="entry name" value="F-box-like_dom_sf"/>
</dbReference>
<proteinExistence type="predicted"/>
<organism evidence="2 3">
    <name type="scientific">Hibiscus trionum</name>
    <name type="common">Flower of an hour</name>
    <dbReference type="NCBI Taxonomy" id="183268"/>
    <lineage>
        <taxon>Eukaryota</taxon>
        <taxon>Viridiplantae</taxon>
        <taxon>Streptophyta</taxon>
        <taxon>Embryophyta</taxon>
        <taxon>Tracheophyta</taxon>
        <taxon>Spermatophyta</taxon>
        <taxon>Magnoliopsida</taxon>
        <taxon>eudicotyledons</taxon>
        <taxon>Gunneridae</taxon>
        <taxon>Pentapetalae</taxon>
        <taxon>rosids</taxon>
        <taxon>malvids</taxon>
        <taxon>Malvales</taxon>
        <taxon>Malvaceae</taxon>
        <taxon>Malvoideae</taxon>
        <taxon>Hibiscus</taxon>
    </lineage>
</organism>
<evidence type="ECO:0000313" key="3">
    <source>
        <dbReference type="Proteomes" id="UP001165190"/>
    </source>
</evidence>
<dbReference type="PANTHER" id="PTHR31672:SF2">
    <property type="entry name" value="F-BOX DOMAIN-CONTAINING PROTEIN"/>
    <property type="match status" value="1"/>
</dbReference>
<evidence type="ECO:0000259" key="1">
    <source>
        <dbReference type="PROSITE" id="PS50181"/>
    </source>
</evidence>
<dbReference type="Gene3D" id="1.20.1280.50">
    <property type="match status" value="1"/>
</dbReference>
<dbReference type="OrthoDB" id="7956040at2759"/>
<dbReference type="SUPFAM" id="SSF81383">
    <property type="entry name" value="F-box domain"/>
    <property type="match status" value="1"/>
</dbReference>
<reference evidence="2" key="1">
    <citation type="submission" date="2023-05" db="EMBL/GenBank/DDBJ databases">
        <title>Genome and transcriptome analyses reveal genes involved in the formation of fine ridges on petal epidermal cells in Hibiscus trionum.</title>
        <authorList>
            <person name="Koshimizu S."/>
            <person name="Masuda S."/>
            <person name="Ishii T."/>
            <person name="Shirasu K."/>
            <person name="Hoshino A."/>
            <person name="Arita M."/>
        </authorList>
    </citation>
    <scope>NUCLEOTIDE SEQUENCE</scope>
    <source>
        <strain evidence="2">Hamamatsu line</strain>
    </source>
</reference>
<name>A0A9W7HU84_HIBTR</name>
<dbReference type="PANTHER" id="PTHR31672">
    <property type="entry name" value="BNACNNG10540D PROTEIN"/>
    <property type="match status" value="1"/>
</dbReference>
<sequence>MWSNLPFDVLSKIFSILSPDSLARARSACRHWHMCAATYPMTTTSFKALPHHHQPWFLALPARNRGQHCYVHNPVTDNWHMISFDFLPDPVRPVALIGSLILVRPTKCTTIQLGLCNPFTRQFRYLPMLNISRTNPAVGVVTWSNVKSFSICILRISSGANILSTFFKFERNE</sequence>
<evidence type="ECO:0000313" key="2">
    <source>
        <dbReference type="EMBL" id="GMI82045.1"/>
    </source>
</evidence>
<dbReference type="PROSITE" id="PS50181">
    <property type="entry name" value="FBOX"/>
    <property type="match status" value="1"/>
</dbReference>
<dbReference type="AlphaFoldDB" id="A0A9W7HU84"/>
<dbReference type="EMBL" id="BSYR01000019">
    <property type="protein sequence ID" value="GMI82045.1"/>
    <property type="molecule type" value="Genomic_DNA"/>
</dbReference>